<accession>A0ABR8PYS3</accession>
<dbReference type="PANTHER" id="PTHR13779:SF7">
    <property type="entry name" value="ATPASE WRNIP1"/>
    <property type="match status" value="1"/>
</dbReference>
<dbReference type="EMBL" id="JACSRA010000044">
    <property type="protein sequence ID" value="MBD7913319.1"/>
    <property type="molecule type" value="Genomic_DNA"/>
</dbReference>
<feature type="domain" description="RuvB-like AAA+ ATPase" evidence="3">
    <location>
        <begin position="8"/>
        <end position="102"/>
    </location>
</feature>
<evidence type="ECO:0000259" key="3">
    <source>
        <dbReference type="Pfam" id="PF05496"/>
    </source>
</evidence>
<dbReference type="Pfam" id="PF05496">
    <property type="entry name" value="RuvB_N"/>
    <property type="match status" value="1"/>
</dbReference>
<evidence type="ECO:0000313" key="4">
    <source>
        <dbReference type="EMBL" id="MBD7913319.1"/>
    </source>
</evidence>
<dbReference type="SUPFAM" id="SSF52540">
    <property type="entry name" value="P-loop containing nucleoside triphosphate hydrolases"/>
    <property type="match status" value="1"/>
</dbReference>
<evidence type="ECO:0000256" key="2">
    <source>
        <dbReference type="ARBA" id="ARBA00022840"/>
    </source>
</evidence>
<sequence length="103" mass="11412">MTPLAERMRPSTLEDFMGQKHIIGKGKPLYNLIKSKNIPNCILYGPPGTGKTTLANIMANYIDKKFYKLNATTASVKDIQEIVSDLDTLLGYSGVVIYIDEVC</sequence>
<evidence type="ECO:0000313" key="5">
    <source>
        <dbReference type="Proteomes" id="UP000627781"/>
    </source>
</evidence>
<dbReference type="Proteomes" id="UP000627781">
    <property type="component" value="Unassembled WGS sequence"/>
</dbReference>
<gene>
    <name evidence="4" type="ORF">H9661_18350</name>
</gene>
<proteinExistence type="predicted"/>
<name>A0ABR8PYS3_9CLOT</name>
<dbReference type="Gene3D" id="3.40.50.300">
    <property type="entry name" value="P-loop containing nucleotide triphosphate hydrolases"/>
    <property type="match status" value="1"/>
</dbReference>
<dbReference type="InterPro" id="IPR027417">
    <property type="entry name" value="P-loop_NTPase"/>
</dbReference>
<dbReference type="InterPro" id="IPR051314">
    <property type="entry name" value="AAA_ATPase_RarA/MGS1/WRNIP1"/>
</dbReference>
<keyword evidence="2" id="KW-0067">ATP-binding</keyword>
<reference evidence="4 5" key="1">
    <citation type="submission" date="2020-08" db="EMBL/GenBank/DDBJ databases">
        <title>A Genomic Blueprint of the Chicken Gut Microbiome.</title>
        <authorList>
            <person name="Gilroy R."/>
            <person name="Ravi A."/>
            <person name="Getino M."/>
            <person name="Pursley I."/>
            <person name="Horton D.L."/>
            <person name="Alikhan N.-F."/>
            <person name="Baker D."/>
            <person name="Gharbi K."/>
            <person name="Hall N."/>
            <person name="Watson M."/>
            <person name="Adriaenssens E.M."/>
            <person name="Foster-Nyarko E."/>
            <person name="Jarju S."/>
            <person name="Secka A."/>
            <person name="Antonio M."/>
            <person name="Oren A."/>
            <person name="Chaudhuri R."/>
            <person name="La Ragione R.M."/>
            <person name="Hildebrand F."/>
            <person name="Pallen M.J."/>
        </authorList>
    </citation>
    <scope>NUCLEOTIDE SEQUENCE [LARGE SCALE GENOMIC DNA]</scope>
    <source>
        <strain evidence="4 5">Sa3CVN1</strain>
    </source>
</reference>
<dbReference type="PANTHER" id="PTHR13779">
    <property type="entry name" value="WERNER HELICASE-INTERACTING PROTEIN 1 FAMILY MEMBER"/>
    <property type="match status" value="1"/>
</dbReference>
<evidence type="ECO:0000256" key="1">
    <source>
        <dbReference type="ARBA" id="ARBA00022741"/>
    </source>
</evidence>
<keyword evidence="1" id="KW-0547">Nucleotide-binding</keyword>
<organism evidence="4 5">
    <name type="scientific">Clostridium cibarium</name>
    <dbReference type="NCBI Taxonomy" id="2762247"/>
    <lineage>
        <taxon>Bacteria</taxon>
        <taxon>Bacillati</taxon>
        <taxon>Bacillota</taxon>
        <taxon>Clostridia</taxon>
        <taxon>Eubacteriales</taxon>
        <taxon>Clostridiaceae</taxon>
        <taxon>Clostridium</taxon>
    </lineage>
</organism>
<dbReference type="InterPro" id="IPR008824">
    <property type="entry name" value="RuvB-like_N"/>
</dbReference>
<protein>
    <submittedName>
        <fullName evidence="4">AAA family ATPase</fullName>
    </submittedName>
</protein>
<keyword evidence="5" id="KW-1185">Reference proteome</keyword>
<comment type="caution">
    <text evidence="4">The sequence shown here is derived from an EMBL/GenBank/DDBJ whole genome shotgun (WGS) entry which is preliminary data.</text>
</comment>